<keyword evidence="1" id="KW-0472">Membrane</keyword>
<dbReference type="GO" id="GO:0005737">
    <property type="term" value="C:cytoplasm"/>
    <property type="evidence" value="ECO:0007669"/>
    <property type="project" value="TreeGrafter"/>
</dbReference>
<feature type="non-terminal residue" evidence="2">
    <location>
        <position position="493"/>
    </location>
</feature>
<evidence type="ECO:0008006" key="4">
    <source>
        <dbReference type="Google" id="ProtNLM"/>
    </source>
</evidence>
<dbReference type="PANTHER" id="PTHR13325">
    <property type="entry name" value="PROTEASE M50 MEMBRANE-BOUND TRANSCRIPTION FACTOR SITE 2 PROTEASE"/>
    <property type="match status" value="1"/>
</dbReference>
<sequence length="493" mass="55591">MDLTLCVMFFIVIFICFLYIIMSTYNIISLSCINNGNEYTTCFCERKKTLSFCSSSFSRPSYIINWDAWPVRPCMHICIKALADALINIASYALDAMNLFVYYDFGAPHTFTQKLHLDSFKLHIDFLKRYFVSIILQHIIYVGHWELTIICCGNKNSYYTAMNFYKIPDASTFIVDNIKYFSTLNKRYQVTLNIILHKNHIILLTIIILAVMPTILSTVSAMASEYVLIIFLQHPIIGPIEVFISSATVAQDMKPTLDIADKKTNIPKSLTTIYGLCPSDQLFQICNESFEGADGSVQCCDGESDAHLCFELQENKDDDVGVAPMQPFSCLPARIALTMSSKTCITSSECPTDTYCLAPSLHNVSRLLQITRRGGGSNLEVKDDVLYLGPPGTLHHTLQLSNYVPKYSFVPLSWPNNLETYCDYMVKFSGALAVLNMVPVFYLDGYWIFGALIDLLFVGRLELITRRSLQMLISMCGTTLLALNLILGIRSIL</sequence>
<dbReference type="GO" id="GO:0016020">
    <property type="term" value="C:membrane"/>
    <property type="evidence" value="ECO:0007669"/>
    <property type="project" value="InterPro"/>
</dbReference>
<evidence type="ECO:0000313" key="3">
    <source>
        <dbReference type="Proteomes" id="UP001497623"/>
    </source>
</evidence>
<keyword evidence="3" id="KW-1185">Reference proteome</keyword>
<dbReference type="Proteomes" id="UP001497623">
    <property type="component" value="Unassembled WGS sequence"/>
</dbReference>
<feature type="transmembrane region" description="Helical" evidence="1">
    <location>
        <begin position="201"/>
        <end position="220"/>
    </location>
</feature>
<keyword evidence="1" id="KW-0812">Transmembrane</keyword>
<dbReference type="GO" id="GO:1905897">
    <property type="term" value="P:regulation of response to endoplasmic reticulum stress"/>
    <property type="evidence" value="ECO:0007669"/>
    <property type="project" value="TreeGrafter"/>
</dbReference>
<dbReference type="InterPro" id="IPR001193">
    <property type="entry name" value="MBTPS2"/>
</dbReference>
<feature type="transmembrane region" description="Helical" evidence="1">
    <location>
        <begin position="428"/>
        <end position="449"/>
    </location>
</feature>
<organism evidence="2 3">
    <name type="scientific">Meganyctiphanes norvegica</name>
    <name type="common">Northern krill</name>
    <name type="synonym">Thysanopoda norvegica</name>
    <dbReference type="NCBI Taxonomy" id="48144"/>
    <lineage>
        <taxon>Eukaryota</taxon>
        <taxon>Metazoa</taxon>
        <taxon>Ecdysozoa</taxon>
        <taxon>Arthropoda</taxon>
        <taxon>Crustacea</taxon>
        <taxon>Multicrustacea</taxon>
        <taxon>Malacostraca</taxon>
        <taxon>Eumalacostraca</taxon>
        <taxon>Eucarida</taxon>
        <taxon>Euphausiacea</taxon>
        <taxon>Euphausiidae</taxon>
        <taxon>Meganyctiphanes</taxon>
    </lineage>
</organism>
<dbReference type="EMBL" id="CAXKWB010059429">
    <property type="protein sequence ID" value="CAL4181959.1"/>
    <property type="molecule type" value="Genomic_DNA"/>
</dbReference>
<name>A0AAV2SDV3_MEGNR</name>
<comment type="caution">
    <text evidence="2">The sequence shown here is derived from an EMBL/GenBank/DDBJ whole genome shotgun (WGS) entry which is preliminary data.</text>
</comment>
<gene>
    <name evidence="2" type="ORF">MNOR_LOCUS35483</name>
</gene>
<protein>
    <recommendedName>
        <fullName evidence="4">Endopeptidase S2P</fullName>
    </recommendedName>
</protein>
<feature type="transmembrane region" description="Helical" evidence="1">
    <location>
        <begin position="226"/>
        <end position="244"/>
    </location>
</feature>
<dbReference type="GO" id="GO:0004222">
    <property type="term" value="F:metalloendopeptidase activity"/>
    <property type="evidence" value="ECO:0007669"/>
    <property type="project" value="InterPro"/>
</dbReference>
<proteinExistence type="predicted"/>
<dbReference type="AlphaFoldDB" id="A0AAV2SDV3"/>
<evidence type="ECO:0000256" key="1">
    <source>
        <dbReference type="SAM" id="Phobius"/>
    </source>
</evidence>
<dbReference type="PANTHER" id="PTHR13325:SF3">
    <property type="entry name" value="MEMBRANE-BOUND TRANSCRIPTION FACTOR SITE-2 PROTEASE"/>
    <property type="match status" value="1"/>
</dbReference>
<reference evidence="2 3" key="1">
    <citation type="submission" date="2024-05" db="EMBL/GenBank/DDBJ databases">
        <authorList>
            <person name="Wallberg A."/>
        </authorList>
    </citation>
    <scope>NUCLEOTIDE SEQUENCE [LARGE SCALE GENOMIC DNA]</scope>
</reference>
<evidence type="ECO:0000313" key="2">
    <source>
        <dbReference type="EMBL" id="CAL4181959.1"/>
    </source>
</evidence>
<accession>A0AAV2SDV3</accession>
<keyword evidence="1" id="KW-1133">Transmembrane helix</keyword>
<feature type="transmembrane region" description="Helical" evidence="1">
    <location>
        <begin position="6"/>
        <end position="28"/>
    </location>
</feature>
<dbReference type="GO" id="GO:0031293">
    <property type="term" value="P:membrane protein intracellular domain proteolysis"/>
    <property type="evidence" value="ECO:0007669"/>
    <property type="project" value="TreeGrafter"/>
</dbReference>
<feature type="transmembrane region" description="Helical" evidence="1">
    <location>
        <begin position="469"/>
        <end position="489"/>
    </location>
</feature>